<evidence type="ECO:0000313" key="2">
    <source>
        <dbReference type="Proteomes" id="UP000823890"/>
    </source>
</evidence>
<gene>
    <name evidence="1" type="ORF">H9758_08355</name>
</gene>
<reference evidence="1" key="1">
    <citation type="journal article" date="2021" name="PeerJ">
        <title>Extensive microbial diversity within the chicken gut microbiome revealed by metagenomics and culture.</title>
        <authorList>
            <person name="Gilroy R."/>
            <person name="Ravi A."/>
            <person name="Getino M."/>
            <person name="Pursley I."/>
            <person name="Horton D.L."/>
            <person name="Alikhan N.F."/>
            <person name="Baker D."/>
            <person name="Gharbi K."/>
            <person name="Hall N."/>
            <person name="Watson M."/>
            <person name="Adriaenssens E.M."/>
            <person name="Foster-Nyarko E."/>
            <person name="Jarju S."/>
            <person name="Secka A."/>
            <person name="Antonio M."/>
            <person name="Oren A."/>
            <person name="Chaudhuri R.R."/>
            <person name="La Ragione R."/>
            <person name="Hildebrand F."/>
            <person name="Pallen M.J."/>
        </authorList>
    </citation>
    <scope>NUCLEOTIDE SEQUENCE</scope>
    <source>
        <strain evidence="1">ChiW19-954</strain>
    </source>
</reference>
<name>A0A9D2SSZ3_9FIRM</name>
<protein>
    <submittedName>
        <fullName evidence="1">Uncharacterized protein</fullName>
    </submittedName>
</protein>
<dbReference type="EMBL" id="DWWO01000104">
    <property type="protein sequence ID" value="HJC34588.1"/>
    <property type="molecule type" value="Genomic_DNA"/>
</dbReference>
<sequence>MSSTLIQFRTDDASKIKASSICERLGIDLPPYYDGSRILDMIAPGGEHMECAEVPVKTNFADTVPVADGIAWKNELMEQQRTAYAICEEKDPDRIIVLGGDCSVEQAPFDYLHGKYPEDTKLLDVKK</sequence>
<dbReference type="AlphaFoldDB" id="A0A9D2SSZ3"/>
<evidence type="ECO:0000313" key="1">
    <source>
        <dbReference type="EMBL" id="HJC34588.1"/>
    </source>
</evidence>
<accession>A0A9D2SSZ3</accession>
<dbReference type="SUPFAM" id="SSF52768">
    <property type="entry name" value="Arginase/deacetylase"/>
    <property type="match status" value="1"/>
</dbReference>
<reference evidence="1" key="2">
    <citation type="submission" date="2021-04" db="EMBL/GenBank/DDBJ databases">
        <authorList>
            <person name="Gilroy R."/>
        </authorList>
    </citation>
    <scope>NUCLEOTIDE SEQUENCE</scope>
    <source>
        <strain evidence="1">ChiW19-954</strain>
    </source>
</reference>
<proteinExistence type="predicted"/>
<organism evidence="1 2">
    <name type="scientific">Candidatus Mediterraneibacter faecipullorum</name>
    <dbReference type="NCBI Taxonomy" id="2838670"/>
    <lineage>
        <taxon>Bacteria</taxon>
        <taxon>Bacillati</taxon>
        <taxon>Bacillota</taxon>
        <taxon>Clostridia</taxon>
        <taxon>Lachnospirales</taxon>
        <taxon>Lachnospiraceae</taxon>
        <taxon>Mediterraneibacter</taxon>
    </lineage>
</organism>
<dbReference type="Proteomes" id="UP000823890">
    <property type="component" value="Unassembled WGS sequence"/>
</dbReference>
<dbReference type="InterPro" id="IPR023696">
    <property type="entry name" value="Ureohydrolase_dom_sf"/>
</dbReference>
<comment type="caution">
    <text evidence="1">The sequence shown here is derived from an EMBL/GenBank/DDBJ whole genome shotgun (WGS) entry which is preliminary data.</text>
</comment>